<organism evidence="3 4">
    <name type="scientific">Lachnellula subtilissima</name>
    <dbReference type="NCBI Taxonomy" id="602034"/>
    <lineage>
        <taxon>Eukaryota</taxon>
        <taxon>Fungi</taxon>
        <taxon>Dikarya</taxon>
        <taxon>Ascomycota</taxon>
        <taxon>Pezizomycotina</taxon>
        <taxon>Leotiomycetes</taxon>
        <taxon>Helotiales</taxon>
        <taxon>Lachnaceae</taxon>
        <taxon>Lachnellula</taxon>
    </lineage>
</organism>
<dbReference type="AlphaFoldDB" id="A0A8H8RA87"/>
<proteinExistence type="inferred from homology"/>
<name>A0A8H8RA87_9HELO</name>
<dbReference type="OrthoDB" id="1933455at2759"/>
<dbReference type="Pfam" id="PF10607">
    <property type="entry name" value="CTLH"/>
    <property type="match status" value="1"/>
</dbReference>
<comment type="similarity">
    <text evidence="1">Belongs to the FYV10 family.</text>
</comment>
<feature type="non-terminal residue" evidence="3">
    <location>
        <position position="1"/>
    </location>
</feature>
<evidence type="ECO:0000259" key="2">
    <source>
        <dbReference type="PROSITE" id="PS50897"/>
    </source>
</evidence>
<evidence type="ECO:0000313" key="3">
    <source>
        <dbReference type="EMBL" id="TVY31275.1"/>
    </source>
</evidence>
<dbReference type="GO" id="GO:0005634">
    <property type="term" value="C:nucleus"/>
    <property type="evidence" value="ECO:0007669"/>
    <property type="project" value="TreeGrafter"/>
</dbReference>
<dbReference type="GO" id="GO:0034657">
    <property type="term" value="C:GID complex"/>
    <property type="evidence" value="ECO:0007669"/>
    <property type="project" value="TreeGrafter"/>
</dbReference>
<dbReference type="InterPro" id="IPR006595">
    <property type="entry name" value="CTLH_C"/>
</dbReference>
<dbReference type="EMBL" id="QGMJ01001789">
    <property type="protein sequence ID" value="TVY31275.1"/>
    <property type="molecule type" value="Genomic_DNA"/>
</dbReference>
<dbReference type="InterPro" id="IPR045098">
    <property type="entry name" value="Fyv10_fam"/>
</dbReference>
<evidence type="ECO:0000256" key="1">
    <source>
        <dbReference type="ARBA" id="ARBA00010615"/>
    </source>
</evidence>
<dbReference type="InterPro" id="IPR024964">
    <property type="entry name" value="CTLH/CRA"/>
</dbReference>
<evidence type="ECO:0000313" key="4">
    <source>
        <dbReference type="Proteomes" id="UP000462212"/>
    </source>
</evidence>
<dbReference type="GO" id="GO:0043161">
    <property type="term" value="P:proteasome-mediated ubiquitin-dependent protein catabolic process"/>
    <property type="evidence" value="ECO:0007669"/>
    <property type="project" value="InterPro"/>
</dbReference>
<comment type="caution">
    <text evidence="3">The sequence shown here is derived from an EMBL/GenBank/DDBJ whole genome shotgun (WGS) entry which is preliminary data.</text>
</comment>
<dbReference type="Proteomes" id="UP000462212">
    <property type="component" value="Unassembled WGS sequence"/>
</dbReference>
<dbReference type="PROSITE" id="PS50897">
    <property type="entry name" value="CTLH"/>
    <property type="match status" value="1"/>
</dbReference>
<dbReference type="GO" id="GO:0004842">
    <property type="term" value="F:ubiquitin-protein transferase activity"/>
    <property type="evidence" value="ECO:0007669"/>
    <property type="project" value="InterPro"/>
</dbReference>
<gene>
    <name evidence="3" type="primary">FYV10_1</name>
    <name evidence="3" type="ORF">LSUB1_G008665</name>
</gene>
<reference evidence="3 4" key="1">
    <citation type="submission" date="2018-05" db="EMBL/GenBank/DDBJ databases">
        <title>Genome sequencing and assembly of the regulated plant pathogen Lachnellula willkommii and related sister species for the development of diagnostic species identification markers.</title>
        <authorList>
            <person name="Giroux E."/>
            <person name="Bilodeau G."/>
        </authorList>
    </citation>
    <scope>NUCLEOTIDE SEQUENCE [LARGE SCALE GENOMIC DNA]</scope>
    <source>
        <strain evidence="3 4">CBS 197.66</strain>
    </source>
</reference>
<accession>A0A8H8RA87</accession>
<dbReference type="GO" id="GO:0005737">
    <property type="term" value="C:cytoplasm"/>
    <property type="evidence" value="ECO:0007669"/>
    <property type="project" value="TreeGrafter"/>
</dbReference>
<dbReference type="PANTHER" id="PTHR12170">
    <property type="entry name" value="MACROPHAGE ERYTHROBLAST ATTACHER-RELATED"/>
    <property type="match status" value="1"/>
</dbReference>
<feature type="domain" description="CTLH" evidence="2">
    <location>
        <begin position="2"/>
        <end position="25"/>
    </location>
</feature>
<protein>
    <submittedName>
        <fullName evidence="3">Protein FYV10</fullName>
    </submittedName>
</protein>
<sequence>MESKLEFTLRFQQYIEMIRTQDEQKLLNAITHAKKYLLPFKDTFPGEIQQVYGLLAFPPGVGPDPYA</sequence>
<keyword evidence="4" id="KW-1185">Reference proteome</keyword>
<dbReference type="PANTHER" id="PTHR12170:SF2">
    <property type="entry name" value="E3 UBIQUITIN-PROTEIN TRANSFERASE MAEA"/>
    <property type="match status" value="1"/>
</dbReference>